<accession>A0A507B4K1</accession>
<evidence type="ECO:0000256" key="1">
    <source>
        <dbReference type="SAM" id="MobiDB-lite"/>
    </source>
</evidence>
<dbReference type="AlphaFoldDB" id="A0A507B4K1"/>
<feature type="region of interest" description="Disordered" evidence="1">
    <location>
        <begin position="1"/>
        <end position="21"/>
    </location>
</feature>
<evidence type="ECO:0008006" key="4">
    <source>
        <dbReference type="Google" id="ProtNLM"/>
    </source>
</evidence>
<dbReference type="EMBL" id="SKBQ01000041">
    <property type="protein sequence ID" value="TPX12269.1"/>
    <property type="molecule type" value="Genomic_DNA"/>
</dbReference>
<dbReference type="InParanoid" id="A0A507B4K1"/>
<protein>
    <recommendedName>
        <fullName evidence="4">Prolyl 4-hydroxylase alpha subunit Fe(2+) 2OG dioxygenase domain-containing protein</fullName>
    </recommendedName>
</protein>
<dbReference type="Proteomes" id="UP000319257">
    <property type="component" value="Unassembled WGS sequence"/>
</dbReference>
<proteinExistence type="predicted"/>
<dbReference type="GeneID" id="41974363"/>
<gene>
    <name evidence="2" type="ORF">E0L32_006916</name>
</gene>
<reference evidence="2 3" key="1">
    <citation type="submission" date="2019-06" db="EMBL/GenBank/DDBJ databases">
        <title>Draft genome sequence of the filamentous fungus Phialemoniopsis curvata isolated from diesel fuel.</title>
        <authorList>
            <person name="Varaljay V.A."/>
            <person name="Lyon W.J."/>
            <person name="Crouch A.L."/>
            <person name="Drake C.E."/>
            <person name="Hollomon J.M."/>
            <person name="Nadeau L.J."/>
            <person name="Nunn H.S."/>
            <person name="Stevenson B.S."/>
            <person name="Bojanowski C.L."/>
            <person name="Crookes-Goodson W.J."/>
        </authorList>
    </citation>
    <scope>NUCLEOTIDE SEQUENCE [LARGE SCALE GENOMIC DNA]</scope>
    <source>
        <strain evidence="2 3">D216</strain>
    </source>
</reference>
<name>A0A507B4K1_9PEZI</name>
<dbReference type="PANTHER" id="PTHR33099">
    <property type="entry name" value="FE2OG DIOXYGENASE DOMAIN-CONTAINING PROTEIN"/>
    <property type="match status" value="1"/>
</dbReference>
<dbReference type="PANTHER" id="PTHR33099:SF7">
    <property type="entry name" value="MYND-TYPE DOMAIN-CONTAINING PROTEIN"/>
    <property type="match status" value="1"/>
</dbReference>
<feature type="compositionally biased region" description="Polar residues" evidence="1">
    <location>
        <begin position="1"/>
        <end position="16"/>
    </location>
</feature>
<evidence type="ECO:0000313" key="2">
    <source>
        <dbReference type="EMBL" id="TPX12269.1"/>
    </source>
</evidence>
<keyword evidence="3" id="KW-1185">Reference proteome</keyword>
<dbReference type="Gene3D" id="2.60.120.620">
    <property type="entry name" value="q2cbj1_9rhob like domain"/>
    <property type="match status" value="1"/>
</dbReference>
<comment type="caution">
    <text evidence="2">The sequence shown here is derived from an EMBL/GenBank/DDBJ whole genome shotgun (WGS) entry which is preliminary data.</text>
</comment>
<evidence type="ECO:0000313" key="3">
    <source>
        <dbReference type="Proteomes" id="UP000319257"/>
    </source>
</evidence>
<organism evidence="2 3">
    <name type="scientific">Thyridium curvatum</name>
    <dbReference type="NCBI Taxonomy" id="1093900"/>
    <lineage>
        <taxon>Eukaryota</taxon>
        <taxon>Fungi</taxon>
        <taxon>Dikarya</taxon>
        <taxon>Ascomycota</taxon>
        <taxon>Pezizomycotina</taxon>
        <taxon>Sordariomycetes</taxon>
        <taxon>Sordariomycetidae</taxon>
        <taxon>Thyridiales</taxon>
        <taxon>Thyridiaceae</taxon>
        <taxon>Thyridium</taxon>
    </lineage>
</organism>
<dbReference type="RefSeq" id="XP_030993980.1">
    <property type="nucleotide sequence ID" value="XM_031141602.1"/>
</dbReference>
<dbReference type="OrthoDB" id="27483at2759"/>
<feature type="region of interest" description="Disordered" evidence="1">
    <location>
        <begin position="907"/>
        <end position="929"/>
    </location>
</feature>
<sequence>MAPGQQTIDLTASDTEASADDHDQFQPEAVAYSRWKLQLLHHLRSITSAGDFAVSRQYQTFVNPCLRIAGCSDVIPLPVAGRDAETIRSACREAPFGRGDETLVDTSVRRTWELDAAHFACTNPRWPAFLDRLLEDVAGGLGLPDVRAKPHKLLLYQEGSFFRRHKDSEKEFGMIATLVVCLPAVHQGGTVHLSFGSERREIATAPASAFDMTALAWFSDVDHEIRPLTSGNRLVLTYKLFQAGGGGTPSAELLVRQSQQLRGILGQWPARFPHALMLAYPLDHQYTRSSLSLANLKGRDRAVCQTLHEASAACDVYLVLAHMTHSKHDPESWYGEEEEGGSTVLRAMFTTDGAEIASHHDVDETEILGGDIFQNRHPDSEDEGEFTGNESVPSCSRFPSQVAVLIPKLQIHQYLRTHVYGWSPSAEAENLFSMVERDMEEHPENSVVRSGALRLMTKALDAGATKPAMLCRVAKWALAARQDELYRKVIKAAISGGPFPPELLDVLSRHFDWEYAREPRDVDWEKWLGSVLHALSLCGWRSLAKLLATRLETEALRDSFSLWAQEQLEKKLDHHTSFVTQDFDYFLEKLSQADPSPRILSAFAERGKRELILKVLETLSQRRAPEAVKGIFEATLDKARPRLVLQTGDFYTPAAPWAHHMQGADKSREPCQQFTNLVRQSLRVGASDQAVRLIEETYRHLDAAARTSWNRSGIDGPSLVKDLLVPLAAALQQSRGEAAPTDGVAGFFALLIRDVLHYNNKVGPYPQKLPGWRHRPRGCAGACADCDALRAFLYREDQRTWVLAAGAQRRAHVESQLPASVFSTQTQAQAQAQTQTGSRGRAPGLALVVEKRGTEHAEEVAEFAAALARLEGVLAPLRGGFLAGLLGDRAYRALVLLEGYREQVPEGSLPWRKRPSDTPLAGDTVRQRW</sequence>